<gene>
    <name evidence="1" type="ORF">GSTENG00037394001</name>
</gene>
<organism evidence="1">
    <name type="scientific">Tetraodon nigroviridis</name>
    <name type="common">Spotted green pufferfish</name>
    <name type="synonym">Chelonodon nigroviridis</name>
    <dbReference type="NCBI Taxonomy" id="99883"/>
    <lineage>
        <taxon>Eukaryota</taxon>
        <taxon>Metazoa</taxon>
        <taxon>Chordata</taxon>
        <taxon>Craniata</taxon>
        <taxon>Vertebrata</taxon>
        <taxon>Euteleostomi</taxon>
        <taxon>Actinopterygii</taxon>
        <taxon>Neopterygii</taxon>
        <taxon>Teleostei</taxon>
        <taxon>Neoteleostei</taxon>
        <taxon>Acanthomorphata</taxon>
        <taxon>Eupercaria</taxon>
        <taxon>Tetraodontiformes</taxon>
        <taxon>Tetradontoidea</taxon>
        <taxon>Tetraodontidae</taxon>
        <taxon>Tetraodon</taxon>
    </lineage>
</organism>
<dbReference type="AlphaFoldDB" id="Q4RDA5"/>
<feature type="non-terminal residue" evidence="1">
    <location>
        <position position="1"/>
    </location>
</feature>
<evidence type="ECO:0000313" key="1">
    <source>
        <dbReference type="EMBL" id="CAG13627.1"/>
    </source>
</evidence>
<accession>Q4RDA5</accession>
<dbReference type="EMBL" id="CAAE01016987">
    <property type="protein sequence ID" value="CAG13627.1"/>
    <property type="molecule type" value="Genomic_DNA"/>
</dbReference>
<comment type="caution">
    <text evidence="1">The sequence shown here is derived from an EMBL/GenBank/DDBJ whole genome shotgun (WGS) entry which is preliminary data.</text>
</comment>
<protein>
    <submittedName>
        <fullName evidence="1">(spotted green pufferfish) hypothetical protein</fullName>
    </submittedName>
</protein>
<name>Q4RDA5_TETNG</name>
<sequence length="48" mass="5285">AGFKQLCETSKFPSLCGLFRKADNDIASPADLQQIALFHQPSTLILHL</sequence>
<reference evidence="1" key="1">
    <citation type="journal article" date="2004" name="Nature">
        <title>Genome duplication in the teleost fish Tetraodon nigroviridis reveals the early vertebrate proto-karyotype.</title>
        <authorList>
            <person name="Jaillon O."/>
            <person name="Aury J.-M."/>
            <person name="Brunet F."/>
            <person name="Petit J.-L."/>
            <person name="Stange-Thomann N."/>
            <person name="Mauceli E."/>
            <person name="Bouneau L."/>
            <person name="Fischer C."/>
            <person name="Ozouf-Costaz C."/>
            <person name="Bernot A."/>
            <person name="Nicaud S."/>
            <person name="Jaffe D."/>
            <person name="Fisher S."/>
            <person name="Lutfalla G."/>
            <person name="Dossat C."/>
            <person name="Segurens B."/>
            <person name="Dasilva C."/>
            <person name="Salanoubat M."/>
            <person name="Levy M."/>
            <person name="Boudet N."/>
            <person name="Castellano S."/>
            <person name="Anthouard V."/>
            <person name="Jubin C."/>
            <person name="Castelli V."/>
            <person name="Katinka M."/>
            <person name="Vacherie B."/>
            <person name="Biemont C."/>
            <person name="Skalli Z."/>
            <person name="Cattolico L."/>
            <person name="Poulain J."/>
            <person name="De Berardinis V."/>
            <person name="Cruaud C."/>
            <person name="Duprat S."/>
            <person name="Brottier P."/>
            <person name="Coutanceau J.-P."/>
            <person name="Gouzy J."/>
            <person name="Parra G."/>
            <person name="Lardier G."/>
            <person name="Chapple C."/>
            <person name="McKernan K.J."/>
            <person name="McEwan P."/>
            <person name="Bosak S."/>
            <person name="Kellis M."/>
            <person name="Volff J.-N."/>
            <person name="Guigo R."/>
            <person name="Zody M.C."/>
            <person name="Mesirov J."/>
            <person name="Lindblad-Toh K."/>
            <person name="Birren B."/>
            <person name="Nusbaum C."/>
            <person name="Kahn D."/>
            <person name="Robinson-Rechavi M."/>
            <person name="Laudet V."/>
            <person name="Schachter V."/>
            <person name="Quetier F."/>
            <person name="Saurin W."/>
            <person name="Scarpelli C."/>
            <person name="Wincker P."/>
            <person name="Lander E.S."/>
            <person name="Weissenbach J."/>
            <person name="Roest Crollius H."/>
        </authorList>
    </citation>
    <scope>NUCLEOTIDE SEQUENCE [LARGE SCALE GENOMIC DNA]</scope>
</reference>
<dbReference type="KEGG" id="tng:GSTEN00037394G001"/>
<reference evidence="1" key="2">
    <citation type="submission" date="2004-02" db="EMBL/GenBank/DDBJ databases">
        <authorList>
            <consortium name="Genoscope"/>
            <consortium name="Whitehead Institute Centre for Genome Research"/>
        </authorList>
    </citation>
    <scope>NUCLEOTIDE SEQUENCE</scope>
</reference>
<proteinExistence type="predicted"/>